<organism evidence="1 2">
    <name type="scientific">Sellimonas caecigallum</name>
    <dbReference type="NCBI Taxonomy" id="2592333"/>
    <lineage>
        <taxon>Bacteria</taxon>
        <taxon>Bacillati</taxon>
        <taxon>Bacillota</taxon>
        <taxon>Clostridia</taxon>
        <taxon>Lachnospirales</taxon>
        <taxon>Lachnospiraceae</taxon>
        <taxon>Sellimonas</taxon>
    </lineage>
</organism>
<dbReference type="RefSeq" id="WP_221920125.1">
    <property type="nucleotide sequence ID" value="NZ_CP173660.1"/>
</dbReference>
<evidence type="ECO:0000313" key="2">
    <source>
        <dbReference type="Proteomes" id="UP000779049"/>
    </source>
</evidence>
<protein>
    <submittedName>
        <fullName evidence="1">Uncharacterized protein</fullName>
    </submittedName>
</protein>
<dbReference type="InterPro" id="IPR054199">
    <property type="entry name" value="DUF6904"/>
</dbReference>
<keyword evidence="2" id="KW-1185">Reference proteome</keyword>
<dbReference type="Pfam" id="PF21845">
    <property type="entry name" value="DUF6904"/>
    <property type="match status" value="1"/>
</dbReference>
<accession>A0ABS7L9G9</accession>
<dbReference type="Proteomes" id="UP000779049">
    <property type="component" value="Unassembled WGS sequence"/>
</dbReference>
<dbReference type="EMBL" id="VIRV01000018">
    <property type="protein sequence ID" value="MBY0759554.1"/>
    <property type="molecule type" value="Genomic_DNA"/>
</dbReference>
<comment type="caution">
    <text evidence="1">The sequence shown here is derived from an EMBL/GenBank/DDBJ whole genome shotgun (WGS) entry which is preliminary data.</text>
</comment>
<evidence type="ECO:0000313" key="1">
    <source>
        <dbReference type="EMBL" id="MBY0759554.1"/>
    </source>
</evidence>
<sequence>MLKAKPTTHLTGINIQGDFGDFYRLVDSIHRMTITEEEHMDVYYGVKNRLLGICYDIRHAFMGDRDIVLEDNGMNQEIMKWHEMITPTQNVYYSVNILFPEAIFVAVTIPKFYQLAACYYGRRSRCADMGLPPIPYGYYLEDKANLNLLCAVIWQALGEVIGDEELEKIIRLAQNSHEDYINYVTQYVDKCNVELLKTSVEKRGNKLKNIAKRFVKKPQTYYNMEREFKYWAREEGVSIYDLEDPVIQYPEEIVW</sequence>
<name>A0ABS7L9G9_9FIRM</name>
<proteinExistence type="predicted"/>
<gene>
    <name evidence="1" type="ORF">FLB61_10740</name>
</gene>
<reference evidence="1 2" key="1">
    <citation type="journal article" date="2020" name="New Microbes New Infect">
        <title>Sellimonas caecigallum sp. nov., description and genome sequence of a new member of the Sellimonas genus isolated from the cecum of feral chicken.</title>
        <authorList>
            <person name="Wongkuna S."/>
            <person name="Ghimire S."/>
            <person name="Antony L."/>
            <person name="Chankhamhaengdecha S."/>
            <person name="Janvilisri T."/>
            <person name="Scaria J."/>
        </authorList>
    </citation>
    <scope>NUCLEOTIDE SEQUENCE [LARGE SCALE GENOMIC DNA]</scope>
    <source>
        <strain evidence="1 2">SW451</strain>
    </source>
</reference>